<dbReference type="PANTHER" id="PTHR33365">
    <property type="entry name" value="YALI0B05434P"/>
    <property type="match status" value="1"/>
</dbReference>
<sequence length="101" mass="12201">YVHPDYYYNHENQDWKELYSHIDHCLESLRQTLICQADVSVYTLKWTPHSRFKPTVKVPQPHACVDWGRLHEWMKRRSARLEDMVPPDPSLYKNMKNKTDS</sequence>
<reference evidence="2" key="1">
    <citation type="journal article" date="2020" name="Stud. Mycol.">
        <title>101 Dothideomycetes genomes: a test case for predicting lifestyles and emergence of pathogens.</title>
        <authorList>
            <person name="Haridas S."/>
            <person name="Albert R."/>
            <person name="Binder M."/>
            <person name="Bloem J."/>
            <person name="Labutti K."/>
            <person name="Salamov A."/>
            <person name="Andreopoulos B."/>
            <person name="Baker S."/>
            <person name="Barry K."/>
            <person name="Bills G."/>
            <person name="Bluhm B."/>
            <person name="Cannon C."/>
            <person name="Castanera R."/>
            <person name="Culley D."/>
            <person name="Daum C."/>
            <person name="Ezra D."/>
            <person name="Gonzalez J."/>
            <person name="Henrissat B."/>
            <person name="Kuo A."/>
            <person name="Liang C."/>
            <person name="Lipzen A."/>
            <person name="Lutzoni F."/>
            <person name="Magnuson J."/>
            <person name="Mondo S."/>
            <person name="Nolan M."/>
            <person name="Ohm R."/>
            <person name="Pangilinan J."/>
            <person name="Park H.-J."/>
            <person name="Ramirez L."/>
            <person name="Alfaro M."/>
            <person name="Sun H."/>
            <person name="Tritt A."/>
            <person name="Yoshinaga Y."/>
            <person name="Zwiers L.-H."/>
            <person name="Turgeon B."/>
            <person name="Goodwin S."/>
            <person name="Spatafora J."/>
            <person name="Crous P."/>
            <person name="Grigoriev I."/>
        </authorList>
    </citation>
    <scope>NUCLEOTIDE SEQUENCE</scope>
    <source>
        <strain evidence="2">CBS 207.26</strain>
    </source>
</reference>
<proteinExistence type="inferred from homology"/>
<keyword evidence="3" id="KW-1185">Reference proteome</keyword>
<dbReference type="InterPro" id="IPR021765">
    <property type="entry name" value="UstYa-like"/>
</dbReference>
<dbReference type="EMBL" id="ML994614">
    <property type="protein sequence ID" value="KAF2193130.1"/>
    <property type="molecule type" value="Genomic_DNA"/>
</dbReference>
<dbReference type="Pfam" id="PF11807">
    <property type="entry name" value="UstYa"/>
    <property type="match status" value="1"/>
</dbReference>
<feature type="non-terminal residue" evidence="2">
    <location>
        <position position="1"/>
    </location>
</feature>
<dbReference type="AlphaFoldDB" id="A0A6A6ESQ8"/>
<organism evidence="2 3">
    <name type="scientific">Zopfia rhizophila CBS 207.26</name>
    <dbReference type="NCBI Taxonomy" id="1314779"/>
    <lineage>
        <taxon>Eukaryota</taxon>
        <taxon>Fungi</taxon>
        <taxon>Dikarya</taxon>
        <taxon>Ascomycota</taxon>
        <taxon>Pezizomycotina</taxon>
        <taxon>Dothideomycetes</taxon>
        <taxon>Dothideomycetes incertae sedis</taxon>
        <taxon>Zopfiaceae</taxon>
        <taxon>Zopfia</taxon>
    </lineage>
</organism>
<comment type="similarity">
    <text evidence="1">Belongs to the ustYa family.</text>
</comment>
<dbReference type="PANTHER" id="PTHR33365:SF7">
    <property type="entry name" value="TAT PATHWAY SIGNAL SEQUENCE"/>
    <property type="match status" value="1"/>
</dbReference>
<evidence type="ECO:0000313" key="2">
    <source>
        <dbReference type="EMBL" id="KAF2193130.1"/>
    </source>
</evidence>
<evidence type="ECO:0000313" key="3">
    <source>
        <dbReference type="Proteomes" id="UP000800200"/>
    </source>
</evidence>
<accession>A0A6A6ESQ8</accession>
<protein>
    <submittedName>
        <fullName evidence="2">Uncharacterized protein</fullName>
    </submittedName>
</protein>
<dbReference type="OrthoDB" id="3687641at2759"/>
<gene>
    <name evidence="2" type="ORF">K469DRAFT_551912</name>
</gene>
<dbReference type="Proteomes" id="UP000800200">
    <property type="component" value="Unassembled WGS sequence"/>
</dbReference>
<name>A0A6A6ESQ8_9PEZI</name>
<dbReference type="GO" id="GO:0043386">
    <property type="term" value="P:mycotoxin biosynthetic process"/>
    <property type="evidence" value="ECO:0007669"/>
    <property type="project" value="InterPro"/>
</dbReference>
<evidence type="ECO:0000256" key="1">
    <source>
        <dbReference type="ARBA" id="ARBA00035112"/>
    </source>
</evidence>